<evidence type="ECO:0000256" key="4">
    <source>
        <dbReference type="ARBA" id="ARBA00023136"/>
    </source>
</evidence>
<keyword evidence="4 5" id="KW-0472">Membrane</keyword>
<dbReference type="Pfam" id="PF03798">
    <property type="entry name" value="TRAM_LAG1_CLN8"/>
    <property type="match status" value="1"/>
</dbReference>
<feature type="transmembrane region" description="Helical" evidence="6">
    <location>
        <begin position="198"/>
        <end position="218"/>
    </location>
</feature>
<feature type="transmembrane region" description="Helical" evidence="6">
    <location>
        <begin position="279"/>
        <end position="300"/>
    </location>
</feature>
<dbReference type="PROSITE" id="PS50922">
    <property type="entry name" value="TLC"/>
    <property type="match status" value="1"/>
</dbReference>
<dbReference type="PANTHER" id="PTHR13439:SF0">
    <property type="entry name" value="TOPOISOMERASE I DAMAGE AFFECTED PROTEIN 4"/>
    <property type="match status" value="1"/>
</dbReference>
<comment type="subcellular location">
    <subcellularLocation>
        <location evidence="1">Membrane</location>
        <topology evidence="1">Multi-pass membrane protein</topology>
    </subcellularLocation>
</comment>
<feature type="transmembrane region" description="Helical" evidence="6">
    <location>
        <begin position="34"/>
        <end position="53"/>
    </location>
</feature>
<evidence type="ECO:0000256" key="6">
    <source>
        <dbReference type="SAM" id="Phobius"/>
    </source>
</evidence>
<dbReference type="EMBL" id="MU254248">
    <property type="protein sequence ID" value="KAG9241225.1"/>
    <property type="molecule type" value="Genomic_DNA"/>
</dbReference>
<dbReference type="GO" id="GO:0005783">
    <property type="term" value="C:endoplasmic reticulum"/>
    <property type="evidence" value="ECO:0007669"/>
    <property type="project" value="TreeGrafter"/>
</dbReference>
<keyword evidence="2 5" id="KW-0812">Transmembrane</keyword>
<dbReference type="InterPro" id="IPR050846">
    <property type="entry name" value="TLCD"/>
</dbReference>
<dbReference type="Proteomes" id="UP000887226">
    <property type="component" value="Unassembled WGS sequence"/>
</dbReference>
<evidence type="ECO:0000313" key="9">
    <source>
        <dbReference type="Proteomes" id="UP000887226"/>
    </source>
</evidence>
<comment type="caution">
    <text evidence="8">The sequence shown here is derived from an EMBL/GenBank/DDBJ whole genome shotgun (WGS) entry which is preliminary data.</text>
</comment>
<dbReference type="AlphaFoldDB" id="A0A9P7YWW1"/>
<dbReference type="PANTHER" id="PTHR13439">
    <property type="entry name" value="CT120 PROTEIN"/>
    <property type="match status" value="1"/>
</dbReference>
<feature type="transmembrane region" description="Helical" evidence="6">
    <location>
        <begin position="164"/>
        <end position="186"/>
    </location>
</feature>
<evidence type="ECO:0000256" key="2">
    <source>
        <dbReference type="ARBA" id="ARBA00022692"/>
    </source>
</evidence>
<dbReference type="SMART" id="SM00724">
    <property type="entry name" value="TLC"/>
    <property type="match status" value="1"/>
</dbReference>
<feature type="transmembrane region" description="Helical" evidence="6">
    <location>
        <begin position="74"/>
        <end position="96"/>
    </location>
</feature>
<proteinExistence type="predicted"/>
<reference evidence="8" key="1">
    <citation type="journal article" date="2021" name="IMA Fungus">
        <title>Genomic characterization of three marine fungi, including Emericellopsis atlantica sp. nov. with signatures of a generalist lifestyle and marine biomass degradation.</title>
        <authorList>
            <person name="Hagestad O.C."/>
            <person name="Hou L."/>
            <person name="Andersen J.H."/>
            <person name="Hansen E.H."/>
            <person name="Altermark B."/>
            <person name="Li C."/>
            <person name="Kuhnert E."/>
            <person name="Cox R.J."/>
            <person name="Crous P.W."/>
            <person name="Spatafora J.W."/>
            <person name="Lail K."/>
            <person name="Amirebrahimi M."/>
            <person name="Lipzen A."/>
            <person name="Pangilinan J."/>
            <person name="Andreopoulos W."/>
            <person name="Hayes R.D."/>
            <person name="Ng V."/>
            <person name="Grigoriev I.V."/>
            <person name="Jackson S.A."/>
            <person name="Sutton T.D.S."/>
            <person name="Dobson A.D.W."/>
            <person name="Rama T."/>
        </authorList>
    </citation>
    <scope>NUCLEOTIDE SEQUENCE</scope>
    <source>
        <strain evidence="8">TRa3180A</strain>
    </source>
</reference>
<accession>A0A9P7YWW1</accession>
<keyword evidence="9" id="KW-1185">Reference proteome</keyword>
<evidence type="ECO:0000256" key="5">
    <source>
        <dbReference type="PROSITE-ProRule" id="PRU00205"/>
    </source>
</evidence>
<sequence length="359" mass="40981">MRDPFPPIPLLSKAIQPFADYFSLTTLPLHIHEVIGAFVGYSLINTVISPWISNKLFPVKYNKLSPDRKLSWDVHVVSLCQSTLINSLALYVMFIDEERKNMNSLERVFGYTGASGMIQGLAAGYFLWDLYVTLQNIQAFGYGMLAHAMSALLVFSFGFRPFVNYYGCTFILYELSSPFLNFHWFFDKLDMTGSKPQLYNGIMLLATFFCCRLVWGTYQSVRVYQDVWAIMHRQPAAASLHLDTFSKQSAAVADAIAGNSAVPIHDNIMQFAGEEYVPIWLGFTYLGSNVVLNTLNFYWFGKMVETVRKRFQPPKEERNREKVTTSRSIKENGMHVVSIDETVEVRRRNFAENDVPPPS</sequence>
<feature type="transmembrane region" description="Helical" evidence="6">
    <location>
        <begin position="108"/>
        <end position="128"/>
    </location>
</feature>
<evidence type="ECO:0000313" key="8">
    <source>
        <dbReference type="EMBL" id="KAG9241225.1"/>
    </source>
</evidence>
<protein>
    <submittedName>
        <fullName evidence="8">TLC domain-containing protein</fullName>
    </submittedName>
</protein>
<organism evidence="8 9">
    <name type="scientific">Calycina marina</name>
    <dbReference type="NCBI Taxonomy" id="1763456"/>
    <lineage>
        <taxon>Eukaryota</taxon>
        <taxon>Fungi</taxon>
        <taxon>Dikarya</taxon>
        <taxon>Ascomycota</taxon>
        <taxon>Pezizomycotina</taxon>
        <taxon>Leotiomycetes</taxon>
        <taxon>Helotiales</taxon>
        <taxon>Pezizellaceae</taxon>
        <taxon>Calycina</taxon>
    </lineage>
</organism>
<dbReference type="InterPro" id="IPR006634">
    <property type="entry name" value="TLC-dom"/>
</dbReference>
<feature type="transmembrane region" description="Helical" evidence="6">
    <location>
        <begin position="140"/>
        <end position="158"/>
    </location>
</feature>
<feature type="domain" description="TLC" evidence="7">
    <location>
        <begin position="67"/>
        <end position="312"/>
    </location>
</feature>
<dbReference type="OrthoDB" id="10266980at2759"/>
<evidence type="ECO:0000259" key="7">
    <source>
        <dbReference type="PROSITE" id="PS50922"/>
    </source>
</evidence>
<evidence type="ECO:0000256" key="1">
    <source>
        <dbReference type="ARBA" id="ARBA00004141"/>
    </source>
</evidence>
<keyword evidence="3 6" id="KW-1133">Transmembrane helix</keyword>
<gene>
    <name evidence="8" type="ORF">BJ878DRAFT_521769</name>
</gene>
<evidence type="ECO:0000256" key="3">
    <source>
        <dbReference type="ARBA" id="ARBA00022989"/>
    </source>
</evidence>
<dbReference type="GO" id="GO:0016020">
    <property type="term" value="C:membrane"/>
    <property type="evidence" value="ECO:0007669"/>
    <property type="project" value="UniProtKB-SubCell"/>
</dbReference>
<dbReference type="GO" id="GO:0055088">
    <property type="term" value="P:lipid homeostasis"/>
    <property type="evidence" value="ECO:0007669"/>
    <property type="project" value="TreeGrafter"/>
</dbReference>
<name>A0A9P7YWW1_9HELO</name>